<organism evidence="3 4">
    <name type="scientific">Sphingomonas humi</name>
    <dbReference type="NCBI Taxonomy" id="335630"/>
    <lineage>
        <taxon>Bacteria</taxon>
        <taxon>Pseudomonadati</taxon>
        <taxon>Pseudomonadota</taxon>
        <taxon>Alphaproteobacteria</taxon>
        <taxon>Sphingomonadales</taxon>
        <taxon>Sphingomonadaceae</taxon>
        <taxon>Sphingomonas</taxon>
    </lineage>
</organism>
<reference evidence="4" key="1">
    <citation type="journal article" date="2019" name="Int. J. Syst. Evol. Microbiol.">
        <title>The Global Catalogue of Microorganisms (GCM) 10K type strain sequencing project: providing services to taxonomists for standard genome sequencing and annotation.</title>
        <authorList>
            <consortium name="The Broad Institute Genomics Platform"/>
            <consortium name="The Broad Institute Genome Sequencing Center for Infectious Disease"/>
            <person name="Wu L."/>
            <person name="Ma J."/>
        </authorList>
    </citation>
    <scope>NUCLEOTIDE SEQUENCE [LARGE SCALE GENOMIC DNA]</scope>
    <source>
        <strain evidence="4">JCM 16603</strain>
    </source>
</reference>
<feature type="transmembrane region" description="Helical" evidence="1">
    <location>
        <begin position="193"/>
        <end position="212"/>
    </location>
</feature>
<feature type="transmembrane region" description="Helical" evidence="1">
    <location>
        <begin position="163"/>
        <end position="181"/>
    </location>
</feature>
<gene>
    <name evidence="3" type="ORF">GCM10022211_00980</name>
</gene>
<feature type="transmembrane region" description="Helical" evidence="1">
    <location>
        <begin position="65"/>
        <end position="83"/>
    </location>
</feature>
<name>A0ABP7RDU4_9SPHN</name>
<dbReference type="InterPro" id="IPR026841">
    <property type="entry name" value="Aur1/Ipt1"/>
</dbReference>
<dbReference type="Proteomes" id="UP001501310">
    <property type="component" value="Unassembled WGS sequence"/>
</dbReference>
<dbReference type="EMBL" id="BAAAZD010000001">
    <property type="protein sequence ID" value="GAA3996067.1"/>
    <property type="molecule type" value="Genomic_DNA"/>
</dbReference>
<feature type="domain" description="Inositolphosphotransferase Aur1/Ipt1" evidence="2">
    <location>
        <begin position="153"/>
        <end position="335"/>
    </location>
</feature>
<evidence type="ECO:0000259" key="2">
    <source>
        <dbReference type="Pfam" id="PF14378"/>
    </source>
</evidence>
<keyword evidence="4" id="KW-1185">Reference proteome</keyword>
<dbReference type="Pfam" id="PF14378">
    <property type="entry name" value="PAP2_3"/>
    <property type="match status" value="1"/>
</dbReference>
<feature type="transmembrane region" description="Helical" evidence="1">
    <location>
        <begin position="27"/>
        <end position="45"/>
    </location>
</feature>
<feature type="transmembrane region" description="Helical" evidence="1">
    <location>
        <begin position="95"/>
        <end position="115"/>
    </location>
</feature>
<feature type="transmembrane region" description="Helical" evidence="1">
    <location>
        <begin position="271"/>
        <end position="291"/>
    </location>
</feature>
<proteinExistence type="predicted"/>
<protein>
    <recommendedName>
        <fullName evidence="2">Inositolphosphotransferase Aur1/Ipt1 domain-containing protein</fullName>
    </recommendedName>
</protein>
<keyword evidence="1" id="KW-1133">Transmembrane helix</keyword>
<keyword evidence="1" id="KW-0472">Membrane</keyword>
<keyword evidence="1" id="KW-0812">Transmembrane</keyword>
<accession>A0ABP7RDU4</accession>
<evidence type="ECO:0000313" key="3">
    <source>
        <dbReference type="EMBL" id="GAA3996067.1"/>
    </source>
</evidence>
<evidence type="ECO:0000313" key="4">
    <source>
        <dbReference type="Proteomes" id="UP001501310"/>
    </source>
</evidence>
<evidence type="ECO:0000256" key="1">
    <source>
        <dbReference type="SAM" id="Phobius"/>
    </source>
</evidence>
<comment type="caution">
    <text evidence="3">The sequence shown here is derived from an EMBL/GenBank/DDBJ whole genome shotgun (WGS) entry which is preliminary data.</text>
</comment>
<feature type="transmembrane region" description="Helical" evidence="1">
    <location>
        <begin position="298"/>
        <end position="319"/>
    </location>
</feature>
<sequence>MFEQSPSTWRVARAYDGPDALAAKRELLGAGTILLCLACYWLILFKLSGVGLSGYLLASSPFVRSAAVVAAVAAAAMALAARFHPPLRHNWKTKAVWLLTATLVVGQTFASYAMFKQVLLPQRGFLWDQTFAHIGRTLFGGTSPWVITHAVFGSVGGSRFLNALYSAWLAIIFIYPLFAGACVNDRRLRFQMIASWLGAWIFIGTIAAWYFASAGPVFYNALIGPDPDYHSLQMRLSAIEAHAASEGNPIQTLQFQPMLLELYHRRVFDSVGGISAMPSMHVALATLLALTGFAKGRLLGFVLSGYAFLIWVGSVHFGWHYFVDGPVAAVLMAVVWKATGLAYRGLEEFRLPALRLGQAWDMGRDPCTPDVHS</sequence>